<dbReference type="InterPro" id="IPR002641">
    <property type="entry name" value="PNPLA_dom"/>
</dbReference>
<organism evidence="6">
    <name type="scientific">Clostridioides difficile</name>
    <name type="common">Peptoclostridium difficile</name>
    <dbReference type="NCBI Taxonomy" id="1496"/>
    <lineage>
        <taxon>Bacteria</taxon>
        <taxon>Bacillati</taxon>
        <taxon>Bacillota</taxon>
        <taxon>Clostridia</taxon>
        <taxon>Peptostreptococcales</taxon>
        <taxon>Peptostreptococcaceae</taxon>
        <taxon>Clostridioides</taxon>
    </lineage>
</organism>
<dbReference type="EMBL" id="CAADAN010000009">
    <property type="protein sequence ID" value="VFD33459.1"/>
    <property type="molecule type" value="Genomic_DNA"/>
</dbReference>
<dbReference type="InterPro" id="IPR050301">
    <property type="entry name" value="NTE"/>
</dbReference>
<evidence type="ECO:0000259" key="5">
    <source>
        <dbReference type="PROSITE" id="PS51635"/>
    </source>
</evidence>
<dbReference type="PATRIC" id="fig|1496.1373.peg.1174"/>
<feature type="active site" description="Proton acceptor" evidence="4">
    <location>
        <position position="166"/>
    </location>
</feature>
<dbReference type="Proteomes" id="UP000411588">
    <property type="component" value="Unassembled WGS sequence"/>
</dbReference>
<dbReference type="EMBL" id="LK932350">
    <property type="protein sequence ID" value="CDS83528.1"/>
    <property type="molecule type" value="Genomic_DNA"/>
</dbReference>
<dbReference type="Proteomes" id="UP000878956">
    <property type="component" value="Unassembled WGS sequence"/>
</dbReference>
<dbReference type="AlphaFoldDB" id="A0A031WAB0"/>
<dbReference type="EMBL" id="FUPS01000013">
    <property type="protein sequence ID" value="SJS92349.1"/>
    <property type="molecule type" value="Genomic_DNA"/>
</dbReference>
<evidence type="ECO:0000256" key="3">
    <source>
        <dbReference type="ARBA" id="ARBA00023098"/>
    </source>
</evidence>
<dbReference type="KEGG" id="pdf:CD630DERM_03300"/>
<evidence type="ECO:0000313" key="8">
    <source>
        <dbReference type="EMBL" id="CDT73088.1"/>
    </source>
</evidence>
<evidence type="ECO:0000313" key="9">
    <source>
        <dbReference type="EMBL" id="HBH1544250.1"/>
    </source>
</evidence>
<dbReference type="EMBL" id="LK933382">
    <property type="protein sequence ID" value="CDT73088.1"/>
    <property type="molecule type" value="Genomic_DNA"/>
</dbReference>
<reference evidence="10 12" key="2">
    <citation type="submission" date="2017-02" db="EMBL/GenBank/DDBJ databases">
        <authorList>
            <consortium name="Pathogen Informatics"/>
        </authorList>
    </citation>
    <scope>NUCLEOTIDE SEQUENCE [LARGE SCALE GENOMIC DNA]</scope>
    <source>
        <strain evidence="11">Clo34</strain>
        <strain evidence="13">clo34</strain>
        <strain evidence="10 12">VRECD0157</strain>
    </source>
</reference>
<dbReference type="RefSeq" id="WP_003434193.1">
    <property type="nucleotide sequence ID" value="NZ_AP031492.1"/>
</dbReference>
<proteinExistence type="predicted"/>
<reference evidence="6" key="1">
    <citation type="submission" date="2014-07" db="EMBL/GenBank/DDBJ databases">
        <authorList>
            <person name="Monot Marc"/>
        </authorList>
    </citation>
    <scope>NUCLEOTIDE SEQUENCE</scope>
    <source>
        <strain evidence="8">7032989</strain>
        <strain evidence="7">7032994</strain>
    </source>
</reference>
<evidence type="ECO:0000313" key="6">
    <source>
        <dbReference type="EMBL" id="CDS83425.1"/>
    </source>
</evidence>
<name>A0A031WAB0_CLODI</name>
<reference evidence="9" key="4">
    <citation type="submission" date="2021-06" db="EMBL/GenBank/DDBJ databases">
        <authorList>
            <consortium name="NCBI Pathogen Detection Project"/>
        </authorList>
    </citation>
    <scope>NUCLEOTIDE SEQUENCE</scope>
    <source>
        <strain evidence="9">HN1000</strain>
    </source>
</reference>
<feature type="short sequence motif" description="GXSXG" evidence="4">
    <location>
        <begin position="37"/>
        <end position="41"/>
    </location>
</feature>
<evidence type="ECO:0000313" key="11">
    <source>
        <dbReference type="EMBL" id="VFD33459.1"/>
    </source>
</evidence>
<dbReference type="PROSITE" id="PS51635">
    <property type="entry name" value="PNPLA"/>
    <property type="match status" value="1"/>
</dbReference>
<dbReference type="Pfam" id="PF01734">
    <property type="entry name" value="Patatin"/>
    <property type="match status" value="1"/>
</dbReference>
<feature type="domain" description="PNPLA" evidence="5">
    <location>
        <begin position="5"/>
        <end position="179"/>
    </location>
</feature>
<feature type="short sequence motif" description="DGA/G" evidence="4">
    <location>
        <begin position="166"/>
        <end position="168"/>
    </location>
</feature>
<gene>
    <name evidence="8" type="ORF">BN1095_680017</name>
    <name evidence="6" type="ORF">BN1096_180017</name>
    <name evidence="7" type="ORF">BN1097_160017</name>
    <name evidence="9" type="ORF">KRM00_003796</name>
    <name evidence="11" type="ORF">SAMEA1402399_02604</name>
    <name evidence="10" type="ORF">SAMEA3375112_03171</name>
</gene>
<dbReference type="InterPro" id="IPR016035">
    <property type="entry name" value="Acyl_Trfase/lysoPLipase"/>
</dbReference>
<dbReference type="Proteomes" id="UP000189137">
    <property type="component" value="Unassembled WGS sequence"/>
</dbReference>
<dbReference type="GO" id="GO:0016787">
    <property type="term" value="F:hydrolase activity"/>
    <property type="evidence" value="ECO:0007669"/>
    <property type="project" value="UniProtKB-UniRule"/>
</dbReference>
<dbReference type="EMBL" id="DAEPXK010000068">
    <property type="protein sequence ID" value="HBH1544250.1"/>
    <property type="molecule type" value="Genomic_DNA"/>
</dbReference>
<evidence type="ECO:0000256" key="1">
    <source>
        <dbReference type="ARBA" id="ARBA00022801"/>
    </source>
</evidence>
<dbReference type="GeneID" id="66352889"/>
<dbReference type="PANTHER" id="PTHR14226">
    <property type="entry name" value="NEUROPATHY TARGET ESTERASE/SWISS CHEESE D.MELANOGASTER"/>
    <property type="match status" value="1"/>
</dbReference>
<evidence type="ECO:0000313" key="13">
    <source>
        <dbReference type="Proteomes" id="UP000411588"/>
    </source>
</evidence>
<evidence type="ECO:0000313" key="7">
    <source>
        <dbReference type="EMBL" id="CDS83528.1"/>
    </source>
</evidence>
<dbReference type="EMBL" id="LK932467">
    <property type="protein sequence ID" value="CDS83425.1"/>
    <property type="molecule type" value="Genomic_DNA"/>
</dbReference>
<protein>
    <submittedName>
        <fullName evidence="9 10">Patatin-like phospholipase</fullName>
    </submittedName>
    <submittedName>
        <fullName evidence="11">Phospholipase, patatin family</fullName>
    </submittedName>
</protein>
<feature type="short sequence motif" description="GXGXXG" evidence="4">
    <location>
        <begin position="9"/>
        <end position="14"/>
    </location>
</feature>
<keyword evidence="2 4" id="KW-0442">Lipid degradation</keyword>
<dbReference type="GO" id="GO:0016042">
    <property type="term" value="P:lipid catabolic process"/>
    <property type="evidence" value="ECO:0007669"/>
    <property type="project" value="UniProtKB-UniRule"/>
</dbReference>
<keyword evidence="1 4" id="KW-0378">Hydrolase</keyword>
<dbReference type="Gene3D" id="3.40.1090.10">
    <property type="entry name" value="Cytosolic phospholipase A2 catalytic domain"/>
    <property type="match status" value="1"/>
</dbReference>
<evidence type="ECO:0000313" key="12">
    <source>
        <dbReference type="Proteomes" id="UP000189137"/>
    </source>
</evidence>
<evidence type="ECO:0000256" key="2">
    <source>
        <dbReference type="ARBA" id="ARBA00022963"/>
    </source>
</evidence>
<feature type="active site" description="Nucleophile" evidence="4">
    <location>
        <position position="39"/>
    </location>
</feature>
<dbReference type="PANTHER" id="PTHR14226:SF57">
    <property type="entry name" value="BLR7027 PROTEIN"/>
    <property type="match status" value="1"/>
</dbReference>
<keyword evidence="3 4" id="KW-0443">Lipid metabolism</keyword>
<reference evidence="9" key="3">
    <citation type="journal article" date="2018" name="Genome Biol.">
        <title>SKESA: strategic k-mer extension for scrupulous assemblies.</title>
        <authorList>
            <person name="Souvorov A."/>
            <person name="Agarwala R."/>
            <person name="Lipman D.J."/>
        </authorList>
    </citation>
    <scope>NUCLEOTIDE SEQUENCE</scope>
    <source>
        <strain evidence="9">HN1000</strain>
    </source>
</reference>
<sequence length="250" mass="27912">MKLGLCLEGGGAKGAYQAGVVKALYDGGINKFYSISGTSIGAINGYYLYTGNVDNLEKMWTNIKDIQNGNVKIVNNTVDNSPAIDNLRELDDSNIEEMNFYVNYVEVDNKVVSEKIVDVSKMPRNEAIISISYSGLLPSNPNATLGFKEQFVKDVQEGIYDGFKLDGGLIRSALIEPLIGDNVDKIILISTKYNYELPEDIKKVYDEDKIIVVRPNTQFAPKDTLNFDDEFCKTIYQEGYEIGKNILDRL</sequence>
<evidence type="ECO:0000256" key="4">
    <source>
        <dbReference type="PROSITE-ProRule" id="PRU01161"/>
    </source>
</evidence>
<accession>A0A031WAB0</accession>
<evidence type="ECO:0000313" key="10">
    <source>
        <dbReference type="EMBL" id="SJS92349.1"/>
    </source>
</evidence>
<dbReference type="SUPFAM" id="SSF52151">
    <property type="entry name" value="FabD/lysophospholipase-like"/>
    <property type="match status" value="1"/>
</dbReference>